<organism evidence="2">
    <name type="scientific">Candidatus Mycoplasma haematominutum 'Birmingham 1'</name>
    <dbReference type="NCBI Taxonomy" id="1116213"/>
    <lineage>
        <taxon>Bacteria</taxon>
        <taxon>Bacillati</taxon>
        <taxon>Mycoplasmatota</taxon>
        <taxon>Mollicutes</taxon>
        <taxon>Mycoplasmataceae</taxon>
        <taxon>Mycoplasma</taxon>
    </lineage>
</organism>
<dbReference type="Gene3D" id="3.40.50.2020">
    <property type="match status" value="1"/>
</dbReference>
<protein>
    <submittedName>
        <fullName evidence="2">Uracil phosphoribosyltransferase</fullName>
    </submittedName>
</protein>
<dbReference type="HOGENOM" id="CLU_067096_2_2_14"/>
<dbReference type="CDD" id="cd06223">
    <property type="entry name" value="PRTases_typeI"/>
    <property type="match status" value="1"/>
</dbReference>
<dbReference type="PATRIC" id="fig|1116213.3.peg.586"/>
<name>G8C407_9MOLU</name>
<dbReference type="KEGG" id="mhb:MHM_05370"/>
<dbReference type="InterPro" id="IPR029057">
    <property type="entry name" value="PRTase-like"/>
</dbReference>
<dbReference type="Pfam" id="PF14681">
    <property type="entry name" value="UPRTase"/>
    <property type="match status" value="1"/>
</dbReference>
<proteinExistence type="predicted"/>
<accession>G8C407</accession>
<keyword evidence="2" id="KW-0808">Transferase</keyword>
<evidence type="ECO:0000259" key="1">
    <source>
        <dbReference type="Pfam" id="PF14681"/>
    </source>
</evidence>
<reference evidence="2" key="2">
    <citation type="submission" date="2011-11" db="EMBL/GenBank/DDBJ databases">
        <authorList>
            <person name="Barker E."/>
        </authorList>
    </citation>
    <scope>NUCLEOTIDE SEQUENCE</scope>
    <source>
        <strain evidence="2">Birmingham 1</strain>
    </source>
</reference>
<feature type="domain" description="Phosphoribosyltransferase" evidence="1">
    <location>
        <begin position="5"/>
        <end position="205"/>
    </location>
</feature>
<dbReference type="InterPro" id="IPR000836">
    <property type="entry name" value="PRTase_dom"/>
</dbReference>
<evidence type="ECO:0000313" key="2">
    <source>
        <dbReference type="EMBL" id="CCE67055.1"/>
    </source>
</evidence>
<dbReference type="OrthoDB" id="9781675at2"/>
<keyword evidence="2" id="KW-0328">Glycosyltransferase</keyword>
<dbReference type="SUPFAM" id="SSF53271">
    <property type="entry name" value="PRTase-like"/>
    <property type="match status" value="1"/>
</dbReference>
<dbReference type="AlphaFoldDB" id="G8C407"/>
<dbReference type="GO" id="GO:0016757">
    <property type="term" value="F:glycosyltransferase activity"/>
    <property type="evidence" value="ECO:0007669"/>
    <property type="project" value="UniProtKB-KW"/>
</dbReference>
<dbReference type="EMBL" id="HE613254">
    <property type="protein sequence ID" value="CCE67055.1"/>
    <property type="molecule type" value="Genomic_DNA"/>
</dbReference>
<gene>
    <name evidence="2" type="primary">upp</name>
    <name evidence="2" type="ORF">MHM_05370</name>
</gene>
<sequence length="206" mass="23233">MSVFVVKNNFVDHFIGRARNQQNGSTLLRENLKKITWALAFEAHKEFVFKNKEIQTPISSCNIKELSGKVVVVPILRSGLVMSDALQFFFENCSVVHLGIYRDENLRAIKYYEKFPENLDNSKLILCDPLIATGSTILKSLDILSKYNFKEIIIMGIIFSQQAIDLITGKYPEINIYAAAIDPQINSHGYIVPGLGDAGNRLFNTD</sequence>
<dbReference type="RefSeq" id="WP_015511920.1">
    <property type="nucleotide sequence ID" value="NC_021007.1"/>
</dbReference>
<reference evidence="2" key="1">
    <citation type="submission" date="2011-11" db="EMBL/GenBank/DDBJ databases">
        <title>Complete genome sequence of Candidatus Mycoplasma haemominutum.</title>
        <authorList>
            <person name="Barker E.N."/>
            <person name="Darby A.C."/>
            <person name="Helps C.R."/>
            <person name="Peters I.R."/>
            <person name="Hughes M.A."/>
            <person name="Radford A.D."/>
            <person name="Novacco M."/>
            <person name="Boretti F."/>
            <person name="Hofmann-Lehmann R."/>
            <person name="Tasker S."/>
        </authorList>
    </citation>
    <scope>NUCLEOTIDE SEQUENCE</scope>
    <source>
        <strain evidence="2">Birmingham 1</strain>
    </source>
</reference>
<dbReference type="NCBIfam" id="NF001097">
    <property type="entry name" value="PRK00129.1"/>
    <property type="match status" value="1"/>
</dbReference>